<proteinExistence type="predicted"/>
<evidence type="ECO:0000313" key="2">
    <source>
        <dbReference type="EMBL" id="SAK50729.1"/>
    </source>
</evidence>
<dbReference type="AlphaFoldDB" id="A0A157ZZ27"/>
<organism evidence="2 3">
    <name type="scientific">Caballeronia pedi</name>
    <dbReference type="NCBI Taxonomy" id="1777141"/>
    <lineage>
        <taxon>Bacteria</taxon>
        <taxon>Pseudomonadati</taxon>
        <taxon>Pseudomonadota</taxon>
        <taxon>Betaproteobacteria</taxon>
        <taxon>Burkholderiales</taxon>
        <taxon>Burkholderiaceae</taxon>
        <taxon>Caballeronia</taxon>
    </lineage>
</organism>
<dbReference type="EMBL" id="FCOE02000004">
    <property type="protein sequence ID" value="SAK50729.1"/>
    <property type="molecule type" value="Genomic_DNA"/>
</dbReference>
<feature type="compositionally biased region" description="Basic and acidic residues" evidence="1">
    <location>
        <begin position="63"/>
        <end position="77"/>
    </location>
</feature>
<keyword evidence="3" id="KW-1185">Reference proteome</keyword>
<dbReference type="RefSeq" id="WP_061174050.1">
    <property type="nucleotide sequence ID" value="NZ_FCOE02000004.1"/>
</dbReference>
<protein>
    <submittedName>
        <fullName evidence="2">Uncharacterized protein</fullName>
    </submittedName>
</protein>
<accession>A0A157ZZ27</accession>
<evidence type="ECO:0000313" key="3">
    <source>
        <dbReference type="Proteomes" id="UP000054911"/>
    </source>
</evidence>
<gene>
    <name evidence="2" type="ORF">AWB80_01507</name>
</gene>
<comment type="caution">
    <text evidence="2">The sequence shown here is derived from an EMBL/GenBank/DDBJ whole genome shotgun (WGS) entry which is preliminary data.</text>
</comment>
<sequence>MAKQHAMAAKVQQIHDVLQMMLIAIDDLSISDGHPIYGVVSMLIDQSQDVANTLSDPAYAGDDVPRDRNAGGSKEDV</sequence>
<evidence type="ECO:0000256" key="1">
    <source>
        <dbReference type="SAM" id="MobiDB-lite"/>
    </source>
</evidence>
<dbReference type="OrthoDB" id="9142597at2"/>
<reference evidence="2" key="1">
    <citation type="submission" date="2016-01" db="EMBL/GenBank/DDBJ databases">
        <authorList>
            <person name="Peeters C."/>
        </authorList>
    </citation>
    <scope>NUCLEOTIDE SEQUENCE [LARGE SCALE GENOMIC DNA]</scope>
    <source>
        <strain evidence="2">LMG 29323</strain>
    </source>
</reference>
<dbReference type="Proteomes" id="UP000054911">
    <property type="component" value="Unassembled WGS sequence"/>
</dbReference>
<name>A0A157ZZ27_9BURK</name>
<feature type="region of interest" description="Disordered" evidence="1">
    <location>
        <begin position="54"/>
        <end position="77"/>
    </location>
</feature>
<dbReference type="STRING" id="1777141.AWB80_01507"/>